<comment type="caution">
    <text evidence="5">The sequence shown here is derived from an EMBL/GenBank/DDBJ whole genome shotgun (WGS) entry which is preliminary data.</text>
</comment>
<name>A0A1C2G4S5_9GAMM</name>
<dbReference type="AlphaFoldDB" id="A0A1C2G4S5"/>
<protein>
    <submittedName>
        <fullName evidence="5">LysR family transcriptional regulator</fullName>
    </submittedName>
</protein>
<dbReference type="PANTHER" id="PTHR30126:SF5">
    <property type="entry name" value="HTH-TYPE TRANSCRIPTIONAL ACTIVATOR CMPR"/>
    <property type="match status" value="1"/>
</dbReference>
<proteinExistence type="inferred from homology"/>
<dbReference type="Gene3D" id="1.10.10.10">
    <property type="entry name" value="Winged helix-like DNA-binding domain superfamily/Winged helix DNA-binding domain"/>
    <property type="match status" value="1"/>
</dbReference>
<dbReference type="OrthoDB" id="9785745at2"/>
<dbReference type="Gene3D" id="3.40.190.290">
    <property type="match status" value="1"/>
</dbReference>
<evidence type="ECO:0000313" key="6">
    <source>
        <dbReference type="Proteomes" id="UP000253250"/>
    </source>
</evidence>
<dbReference type="PRINTS" id="PR00039">
    <property type="entry name" value="HTHLYSR"/>
</dbReference>
<comment type="similarity">
    <text evidence="1">Belongs to the LysR transcriptional regulatory family.</text>
</comment>
<dbReference type="InterPro" id="IPR036390">
    <property type="entry name" value="WH_DNA-bd_sf"/>
</dbReference>
<dbReference type="SUPFAM" id="SSF53850">
    <property type="entry name" value="Periplasmic binding protein-like II"/>
    <property type="match status" value="1"/>
</dbReference>
<dbReference type="InterPro" id="IPR036388">
    <property type="entry name" value="WH-like_DNA-bd_sf"/>
</dbReference>
<evidence type="ECO:0000256" key="1">
    <source>
        <dbReference type="ARBA" id="ARBA00009437"/>
    </source>
</evidence>
<dbReference type="STRING" id="163359.A9R16_06375"/>
<keyword evidence="6" id="KW-1185">Reference proteome</keyword>
<dbReference type="EMBL" id="PSYR01000001">
    <property type="protein sequence ID" value="RCN58953.1"/>
    <property type="molecule type" value="Genomic_DNA"/>
</dbReference>
<dbReference type="PANTHER" id="PTHR30126">
    <property type="entry name" value="HTH-TYPE TRANSCRIPTIONAL REGULATOR"/>
    <property type="match status" value="1"/>
</dbReference>
<gene>
    <name evidence="5" type="ORF">C4900_04140</name>
</gene>
<dbReference type="InterPro" id="IPR000847">
    <property type="entry name" value="LysR_HTH_N"/>
</dbReference>
<dbReference type="PROSITE" id="PS50931">
    <property type="entry name" value="HTH_LYSR"/>
    <property type="match status" value="1"/>
</dbReference>
<dbReference type="SUPFAM" id="SSF46785">
    <property type="entry name" value="Winged helix' DNA-binding domain"/>
    <property type="match status" value="1"/>
</dbReference>
<organism evidence="5 6">
    <name type="scientific">Acidiferrobacter thiooxydans</name>
    <dbReference type="NCBI Taxonomy" id="163359"/>
    <lineage>
        <taxon>Bacteria</taxon>
        <taxon>Pseudomonadati</taxon>
        <taxon>Pseudomonadota</taxon>
        <taxon>Gammaproteobacteria</taxon>
        <taxon>Acidiferrobacterales</taxon>
        <taxon>Acidiferrobacteraceae</taxon>
        <taxon>Acidiferrobacter</taxon>
    </lineage>
</organism>
<dbReference type="CDD" id="cd08419">
    <property type="entry name" value="PBP2_CbbR_RubisCO_like"/>
    <property type="match status" value="1"/>
</dbReference>
<evidence type="ECO:0000313" key="5">
    <source>
        <dbReference type="EMBL" id="RCN58953.1"/>
    </source>
</evidence>
<dbReference type="InterPro" id="IPR005119">
    <property type="entry name" value="LysR_subst-bd"/>
</dbReference>
<dbReference type="Pfam" id="PF03466">
    <property type="entry name" value="LysR_substrate"/>
    <property type="match status" value="1"/>
</dbReference>
<dbReference type="GO" id="GO:0003700">
    <property type="term" value="F:DNA-binding transcription factor activity"/>
    <property type="evidence" value="ECO:0007669"/>
    <property type="project" value="InterPro"/>
</dbReference>
<dbReference type="GO" id="GO:0000976">
    <property type="term" value="F:transcription cis-regulatory region binding"/>
    <property type="evidence" value="ECO:0007669"/>
    <property type="project" value="TreeGrafter"/>
</dbReference>
<dbReference type="RefSeq" id="WP_065968696.1">
    <property type="nucleotide sequence ID" value="NZ_CP080624.1"/>
</dbReference>
<evidence type="ECO:0000256" key="2">
    <source>
        <dbReference type="ARBA" id="ARBA00023015"/>
    </source>
</evidence>
<reference evidence="5 6" key="1">
    <citation type="submission" date="2018-02" db="EMBL/GenBank/DDBJ databases">
        <title>Insights into the biology of acidophilic members of the Acidiferrobacteraceae family derived from comparative genomic analyses.</title>
        <authorList>
            <person name="Issotta F."/>
            <person name="Thyssen C."/>
            <person name="Mena C."/>
            <person name="Moya A."/>
            <person name="Bellenberg S."/>
            <person name="Sproer C."/>
            <person name="Covarrubias P.C."/>
            <person name="Sand W."/>
            <person name="Quatrini R."/>
            <person name="Vera M."/>
        </authorList>
    </citation>
    <scope>NUCLEOTIDE SEQUENCE [LARGE SCALE GENOMIC DNA]</scope>
    <source>
        <strain evidence="6">m-1</strain>
    </source>
</reference>
<evidence type="ECO:0000256" key="3">
    <source>
        <dbReference type="ARBA" id="ARBA00023125"/>
    </source>
</evidence>
<keyword evidence="4" id="KW-0804">Transcription</keyword>
<sequence>MRHGTFRQLEVFDAIMRLGSFRKAAEFLFLTQPTVSMQMKKLTEAVGYPLFEQVGKRIFPTDVGRELHKTTREIFDDLARFDMALGDLKGLARGSLSIAVVTTAKYFAPGLLGRFCERYPSIEASLKVCNRAHIIERLIANEDDFYILGQPPEEIEVDAEAFLDNPLVAVAANDHPLMGEKRISLRRFAEEPFLAREPGSGTRAATERLFAEHGLKVHVRMEMESNEAIKQAIMVHFGVSILSRHTIVMEIASGHLGVLDVEHLPITRSWYLVNRKGKYPSLVACAFRNYLREYTTASDHRGP</sequence>
<dbReference type="Pfam" id="PF00126">
    <property type="entry name" value="HTH_1"/>
    <property type="match status" value="1"/>
</dbReference>
<keyword evidence="2" id="KW-0805">Transcription regulation</keyword>
<evidence type="ECO:0000256" key="4">
    <source>
        <dbReference type="ARBA" id="ARBA00023163"/>
    </source>
</evidence>
<accession>A0A1C2G4S5</accession>
<dbReference type="Proteomes" id="UP000253250">
    <property type="component" value="Unassembled WGS sequence"/>
</dbReference>
<keyword evidence="3" id="KW-0238">DNA-binding</keyword>